<keyword evidence="2" id="KW-0539">Nucleus</keyword>
<dbReference type="InterPro" id="IPR001138">
    <property type="entry name" value="Zn2Cys6_DnaBD"/>
</dbReference>
<dbReference type="AlphaFoldDB" id="A0A9P9EXA7"/>
<evidence type="ECO:0000256" key="2">
    <source>
        <dbReference type="ARBA" id="ARBA00023242"/>
    </source>
</evidence>
<proteinExistence type="predicted"/>
<dbReference type="GO" id="GO:0005634">
    <property type="term" value="C:nucleus"/>
    <property type="evidence" value="ECO:0007669"/>
    <property type="project" value="UniProtKB-SubCell"/>
</dbReference>
<evidence type="ECO:0000256" key="1">
    <source>
        <dbReference type="ARBA" id="ARBA00004123"/>
    </source>
</evidence>
<dbReference type="EMBL" id="JAGMUV010000008">
    <property type="protein sequence ID" value="KAH7146321.1"/>
    <property type="molecule type" value="Genomic_DNA"/>
</dbReference>
<dbReference type="CDD" id="cd00067">
    <property type="entry name" value="GAL4"/>
    <property type="match status" value="1"/>
</dbReference>
<dbReference type="GO" id="GO:0045944">
    <property type="term" value="P:positive regulation of transcription by RNA polymerase II"/>
    <property type="evidence" value="ECO:0007669"/>
    <property type="project" value="TreeGrafter"/>
</dbReference>
<name>A0A9P9EXA7_9HYPO</name>
<accession>A0A9P9EXA7</accession>
<sequence length="462" mass="51715">MRRRIICDKAIPHCNKCKVKGLACPGYGVRFRFVPINTVIARGDPRMGSAIYPTHEVAHRPAINNSQLSNDDTFGNPQDSLTSSLADNCGTANDCTGLVATHGENPHSGGHWNVIQTQANGRADSANDLASAPHRSFNKTHSFTPQSCQIPRILDPLDALPRFLIDHFAEKISSITISIDGKGNGYRNYVLPMAYVDPFIQQALCVAAAFHLAQYMPRLLPYAEKTRAVIIGNLRKRASSVNALDEVTWAVIHTLILGDLFTGSEEVLTLYHSLTSFITARGTEDLKSPLVQFLYIQAQFFTFFAGPFMAEYQDIWTATRRYLNPVESKSELDAGPSIQDYHELPQNLDVHCITSEIYLLRIESRVAPASHARMNTLIRQLRVLLEHSKQGPNSHTLAWPCFLGAMEARSEDDRRFFSNSLRRIWEISAPKPMPRTLSRLPTAWERKALGGWVERFPDKNGS</sequence>
<evidence type="ECO:0008006" key="5">
    <source>
        <dbReference type="Google" id="ProtNLM"/>
    </source>
</evidence>
<keyword evidence="4" id="KW-1185">Reference proteome</keyword>
<dbReference type="Proteomes" id="UP000738349">
    <property type="component" value="Unassembled WGS sequence"/>
</dbReference>
<comment type="subcellular location">
    <subcellularLocation>
        <location evidence="1">Nucleus</location>
    </subcellularLocation>
</comment>
<dbReference type="GO" id="GO:0000981">
    <property type="term" value="F:DNA-binding transcription factor activity, RNA polymerase II-specific"/>
    <property type="evidence" value="ECO:0007669"/>
    <property type="project" value="InterPro"/>
</dbReference>
<dbReference type="InterPro" id="IPR021858">
    <property type="entry name" value="Fun_TF"/>
</dbReference>
<reference evidence="3" key="1">
    <citation type="journal article" date="2021" name="Nat. Commun.">
        <title>Genetic determinants of endophytism in the Arabidopsis root mycobiome.</title>
        <authorList>
            <person name="Mesny F."/>
            <person name="Miyauchi S."/>
            <person name="Thiergart T."/>
            <person name="Pickel B."/>
            <person name="Atanasova L."/>
            <person name="Karlsson M."/>
            <person name="Huettel B."/>
            <person name="Barry K.W."/>
            <person name="Haridas S."/>
            <person name="Chen C."/>
            <person name="Bauer D."/>
            <person name="Andreopoulos W."/>
            <person name="Pangilinan J."/>
            <person name="LaButti K."/>
            <person name="Riley R."/>
            <person name="Lipzen A."/>
            <person name="Clum A."/>
            <person name="Drula E."/>
            <person name="Henrissat B."/>
            <person name="Kohler A."/>
            <person name="Grigoriev I.V."/>
            <person name="Martin F.M."/>
            <person name="Hacquard S."/>
        </authorList>
    </citation>
    <scope>NUCLEOTIDE SEQUENCE</scope>
    <source>
        <strain evidence="3">MPI-CAGE-AT-0147</strain>
    </source>
</reference>
<dbReference type="PANTHER" id="PTHR37534:SF17">
    <property type="entry name" value="ZN(2)-C6 FUNGAL-TYPE DOMAIN-CONTAINING PROTEIN"/>
    <property type="match status" value="1"/>
</dbReference>
<dbReference type="GO" id="GO:0000976">
    <property type="term" value="F:transcription cis-regulatory region binding"/>
    <property type="evidence" value="ECO:0007669"/>
    <property type="project" value="TreeGrafter"/>
</dbReference>
<protein>
    <recommendedName>
        <fullName evidence="5">Zn(2)-C6 fungal-type domain-containing protein</fullName>
    </recommendedName>
</protein>
<dbReference type="Pfam" id="PF11951">
    <property type="entry name" value="Fungal_trans_2"/>
    <property type="match status" value="2"/>
</dbReference>
<dbReference type="OrthoDB" id="5386330at2759"/>
<dbReference type="GO" id="GO:0008270">
    <property type="term" value="F:zinc ion binding"/>
    <property type="evidence" value="ECO:0007669"/>
    <property type="project" value="InterPro"/>
</dbReference>
<gene>
    <name evidence="3" type="ORF">EDB81DRAFT_487725</name>
</gene>
<evidence type="ECO:0000313" key="4">
    <source>
        <dbReference type="Proteomes" id="UP000738349"/>
    </source>
</evidence>
<evidence type="ECO:0000313" key="3">
    <source>
        <dbReference type="EMBL" id="KAH7146321.1"/>
    </source>
</evidence>
<dbReference type="PANTHER" id="PTHR37534">
    <property type="entry name" value="TRANSCRIPTIONAL ACTIVATOR PROTEIN UGA3"/>
    <property type="match status" value="1"/>
</dbReference>
<comment type="caution">
    <text evidence="3">The sequence shown here is derived from an EMBL/GenBank/DDBJ whole genome shotgun (WGS) entry which is preliminary data.</text>
</comment>
<organism evidence="3 4">
    <name type="scientific">Dactylonectria macrodidyma</name>
    <dbReference type="NCBI Taxonomy" id="307937"/>
    <lineage>
        <taxon>Eukaryota</taxon>
        <taxon>Fungi</taxon>
        <taxon>Dikarya</taxon>
        <taxon>Ascomycota</taxon>
        <taxon>Pezizomycotina</taxon>
        <taxon>Sordariomycetes</taxon>
        <taxon>Hypocreomycetidae</taxon>
        <taxon>Hypocreales</taxon>
        <taxon>Nectriaceae</taxon>
        <taxon>Dactylonectria</taxon>
    </lineage>
</organism>